<feature type="region of interest" description="Disordered" evidence="2">
    <location>
        <begin position="166"/>
        <end position="186"/>
    </location>
</feature>
<feature type="domain" description="EGF-like" evidence="4">
    <location>
        <begin position="20"/>
        <end position="57"/>
    </location>
</feature>
<feature type="disulfide bond" evidence="1">
    <location>
        <begin position="47"/>
        <end position="56"/>
    </location>
</feature>
<feature type="chain" id="PRO_5038426956" description="EGF-like domain-containing protein" evidence="3">
    <location>
        <begin position="19"/>
        <end position="326"/>
    </location>
</feature>
<dbReference type="OrthoDB" id="430340at2759"/>
<dbReference type="AlphaFoldDB" id="A0A9D4GLE3"/>
<feature type="disulfide bond" evidence="1">
    <location>
        <begin position="69"/>
        <end position="86"/>
    </location>
</feature>
<name>A0A9D4GLE3_DREPO</name>
<dbReference type="Gene3D" id="2.10.25.10">
    <property type="entry name" value="Laminin"/>
    <property type="match status" value="2"/>
</dbReference>
<proteinExistence type="predicted"/>
<dbReference type="EMBL" id="JAIWYP010000005">
    <property type="protein sequence ID" value="KAH3817571.1"/>
    <property type="molecule type" value="Genomic_DNA"/>
</dbReference>
<dbReference type="SUPFAM" id="SSF57196">
    <property type="entry name" value="EGF/Laminin"/>
    <property type="match status" value="2"/>
</dbReference>
<feature type="domain" description="EGF-like" evidence="4">
    <location>
        <begin position="60"/>
        <end position="98"/>
    </location>
</feature>
<dbReference type="SMART" id="SM00181">
    <property type="entry name" value="EGF"/>
    <property type="match status" value="2"/>
</dbReference>
<evidence type="ECO:0000259" key="4">
    <source>
        <dbReference type="PROSITE" id="PS50026"/>
    </source>
</evidence>
<organism evidence="5 6">
    <name type="scientific">Dreissena polymorpha</name>
    <name type="common">Zebra mussel</name>
    <name type="synonym">Mytilus polymorpha</name>
    <dbReference type="NCBI Taxonomy" id="45954"/>
    <lineage>
        <taxon>Eukaryota</taxon>
        <taxon>Metazoa</taxon>
        <taxon>Spiralia</taxon>
        <taxon>Lophotrochozoa</taxon>
        <taxon>Mollusca</taxon>
        <taxon>Bivalvia</taxon>
        <taxon>Autobranchia</taxon>
        <taxon>Heteroconchia</taxon>
        <taxon>Euheterodonta</taxon>
        <taxon>Imparidentia</taxon>
        <taxon>Neoheterodontei</taxon>
        <taxon>Myida</taxon>
        <taxon>Dreissenoidea</taxon>
        <taxon>Dreissenidae</taxon>
        <taxon>Dreissena</taxon>
    </lineage>
</organism>
<keyword evidence="1" id="KW-0245">EGF-like domain</keyword>
<keyword evidence="3" id="KW-0732">Signal</keyword>
<dbReference type="InterPro" id="IPR000742">
    <property type="entry name" value="EGF"/>
</dbReference>
<feature type="disulfide bond" evidence="1">
    <location>
        <begin position="88"/>
        <end position="97"/>
    </location>
</feature>
<evidence type="ECO:0000256" key="3">
    <source>
        <dbReference type="SAM" id="SignalP"/>
    </source>
</evidence>
<comment type="caution">
    <text evidence="5">The sequence shown here is derived from an EMBL/GenBank/DDBJ whole genome shotgun (WGS) entry which is preliminary data.</text>
</comment>
<keyword evidence="6" id="KW-1185">Reference proteome</keyword>
<evidence type="ECO:0000313" key="6">
    <source>
        <dbReference type="Proteomes" id="UP000828390"/>
    </source>
</evidence>
<reference evidence="5" key="2">
    <citation type="submission" date="2020-11" db="EMBL/GenBank/DDBJ databases">
        <authorList>
            <person name="McCartney M.A."/>
            <person name="Auch B."/>
            <person name="Kono T."/>
            <person name="Mallez S."/>
            <person name="Becker A."/>
            <person name="Gohl D.M."/>
            <person name="Silverstein K.A.T."/>
            <person name="Koren S."/>
            <person name="Bechman K.B."/>
            <person name="Herman A."/>
            <person name="Abrahante J.E."/>
            <person name="Garbe J."/>
        </authorList>
    </citation>
    <scope>NUCLEOTIDE SEQUENCE</scope>
    <source>
        <strain evidence="5">Duluth1</strain>
        <tissue evidence="5">Whole animal</tissue>
    </source>
</reference>
<evidence type="ECO:0000256" key="1">
    <source>
        <dbReference type="PROSITE-ProRule" id="PRU00076"/>
    </source>
</evidence>
<dbReference type="PROSITE" id="PS00022">
    <property type="entry name" value="EGF_1"/>
    <property type="match status" value="2"/>
</dbReference>
<keyword evidence="1" id="KW-1015">Disulfide bond</keyword>
<sequence>MNVIAFVVVVCCCSSTLGFLFSTCNNNSDCKNGGSCEGVDGFKSCDCKPNYFGTYCEIDPGHICDSDRCHTHGRCDVLLFPPYYFCHCEHGYHGLDCQDAPATQPTTTLPSTPSTTITIIQTTPTTTLPTPTTTILSTTPTTLIQTTPTTTMPQKSHLTDKITTPPNIVITTTDTPTTTFNQTTPTVSTTTELHMHTDTPRCSKYKTDFYIAGNVISHNALASVCPKSGNHSSPEAFVLDHCTLTNADPKGWKIGHQVMANCAAVPPYTPVIETFGTYSPNTHRSGIFLECLPEPDGFKIAYQPCDSAPTIENVSSSEAQLFYTVN</sequence>
<evidence type="ECO:0000256" key="2">
    <source>
        <dbReference type="SAM" id="MobiDB-lite"/>
    </source>
</evidence>
<comment type="caution">
    <text evidence="1">Lacks conserved residue(s) required for the propagation of feature annotation.</text>
</comment>
<dbReference type="PROSITE" id="PS01186">
    <property type="entry name" value="EGF_2"/>
    <property type="match status" value="1"/>
</dbReference>
<gene>
    <name evidence="5" type="ORF">DPMN_119110</name>
</gene>
<evidence type="ECO:0000313" key="5">
    <source>
        <dbReference type="EMBL" id="KAH3817571.1"/>
    </source>
</evidence>
<protein>
    <recommendedName>
        <fullName evidence="4">EGF-like domain-containing protein</fullName>
    </recommendedName>
</protein>
<accession>A0A9D4GLE3</accession>
<reference evidence="5" key="1">
    <citation type="journal article" date="2019" name="bioRxiv">
        <title>The Genome of the Zebra Mussel, Dreissena polymorpha: A Resource for Invasive Species Research.</title>
        <authorList>
            <person name="McCartney M.A."/>
            <person name="Auch B."/>
            <person name="Kono T."/>
            <person name="Mallez S."/>
            <person name="Zhang Y."/>
            <person name="Obille A."/>
            <person name="Becker A."/>
            <person name="Abrahante J.E."/>
            <person name="Garbe J."/>
            <person name="Badalamenti J.P."/>
            <person name="Herman A."/>
            <person name="Mangelson H."/>
            <person name="Liachko I."/>
            <person name="Sullivan S."/>
            <person name="Sone E.D."/>
            <person name="Koren S."/>
            <person name="Silverstein K.A.T."/>
            <person name="Beckman K.B."/>
            <person name="Gohl D.M."/>
        </authorList>
    </citation>
    <scope>NUCLEOTIDE SEQUENCE</scope>
    <source>
        <strain evidence="5">Duluth1</strain>
        <tissue evidence="5">Whole animal</tissue>
    </source>
</reference>
<feature type="signal peptide" evidence="3">
    <location>
        <begin position="1"/>
        <end position="18"/>
    </location>
</feature>
<dbReference type="PROSITE" id="PS50026">
    <property type="entry name" value="EGF_3"/>
    <property type="match status" value="2"/>
</dbReference>
<dbReference type="Proteomes" id="UP000828390">
    <property type="component" value="Unassembled WGS sequence"/>
</dbReference>